<dbReference type="GeneID" id="36591086"/>
<dbReference type="EMBL" id="KZ613788">
    <property type="protein sequence ID" value="PMD60613.1"/>
    <property type="molecule type" value="Genomic_DNA"/>
</dbReference>
<evidence type="ECO:0000313" key="3">
    <source>
        <dbReference type="Proteomes" id="UP000235371"/>
    </source>
</evidence>
<dbReference type="InterPro" id="IPR036047">
    <property type="entry name" value="F-box-like_dom_sf"/>
</dbReference>
<dbReference type="Pfam" id="PF12937">
    <property type="entry name" value="F-box-like"/>
    <property type="match status" value="1"/>
</dbReference>
<name>A0A2J6TC88_9HELO</name>
<accession>A0A2J6TC88</accession>
<sequence>MSDSNPKPALASIPPELQNKIFSYLDPVTSTCLGLTSKKFYAIHKSLHGVNATLLFTPTDFFGVGTRVKRFSLIELLKDWIKDKITPRNSVAASRLQSIGRWWTKRS</sequence>
<reference evidence="2 3" key="1">
    <citation type="submission" date="2016-04" db="EMBL/GenBank/DDBJ databases">
        <title>A degradative enzymes factory behind the ericoid mycorrhizal symbiosis.</title>
        <authorList>
            <consortium name="DOE Joint Genome Institute"/>
            <person name="Martino E."/>
            <person name="Morin E."/>
            <person name="Grelet G."/>
            <person name="Kuo A."/>
            <person name="Kohler A."/>
            <person name="Daghino S."/>
            <person name="Barry K."/>
            <person name="Choi C."/>
            <person name="Cichocki N."/>
            <person name="Clum A."/>
            <person name="Copeland A."/>
            <person name="Hainaut M."/>
            <person name="Haridas S."/>
            <person name="Labutti K."/>
            <person name="Lindquist E."/>
            <person name="Lipzen A."/>
            <person name="Khouja H.-R."/>
            <person name="Murat C."/>
            <person name="Ohm R."/>
            <person name="Olson A."/>
            <person name="Spatafora J."/>
            <person name="Veneault-Fourrey C."/>
            <person name="Henrissat B."/>
            <person name="Grigoriev I."/>
            <person name="Martin F."/>
            <person name="Perotto S."/>
        </authorList>
    </citation>
    <scope>NUCLEOTIDE SEQUENCE [LARGE SCALE GENOMIC DNA]</scope>
    <source>
        <strain evidence="2 3">E</strain>
    </source>
</reference>
<dbReference type="AlphaFoldDB" id="A0A2J6TC88"/>
<proteinExistence type="predicted"/>
<dbReference type="InParanoid" id="A0A2J6TC88"/>
<gene>
    <name evidence="2" type="ORF">K444DRAFT_629113</name>
</gene>
<dbReference type="InterPro" id="IPR001810">
    <property type="entry name" value="F-box_dom"/>
</dbReference>
<evidence type="ECO:0000259" key="1">
    <source>
        <dbReference type="PROSITE" id="PS50181"/>
    </source>
</evidence>
<organism evidence="2 3">
    <name type="scientific">Hyaloscypha bicolor E</name>
    <dbReference type="NCBI Taxonomy" id="1095630"/>
    <lineage>
        <taxon>Eukaryota</taxon>
        <taxon>Fungi</taxon>
        <taxon>Dikarya</taxon>
        <taxon>Ascomycota</taxon>
        <taxon>Pezizomycotina</taxon>
        <taxon>Leotiomycetes</taxon>
        <taxon>Helotiales</taxon>
        <taxon>Hyaloscyphaceae</taxon>
        <taxon>Hyaloscypha</taxon>
        <taxon>Hyaloscypha bicolor</taxon>
    </lineage>
</organism>
<dbReference type="Proteomes" id="UP000235371">
    <property type="component" value="Unassembled WGS sequence"/>
</dbReference>
<evidence type="ECO:0000313" key="2">
    <source>
        <dbReference type="EMBL" id="PMD60613.1"/>
    </source>
</evidence>
<dbReference type="PROSITE" id="PS50181">
    <property type="entry name" value="FBOX"/>
    <property type="match status" value="1"/>
</dbReference>
<dbReference type="RefSeq" id="XP_024737517.1">
    <property type="nucleotide sequence ID" value="XM_024883009.1"/>
</dbReference>
<keyword evidence="3" id="KW-1185">Reference proteome</keyword>
<dbReference type="SUPFAM" id="SSF81383">
    <property type="entry name" value="F-box domain"/>
    <property type="match status" value="1"/>
</dbReference>
<dbReference type="OrthoDB" id="3564693at2759"/>
<feature type="domain" description="F-box" evidence="1">
    <location>
        <begin position="7"/>
        <end position="59"/>
    </location>
</feature>
<protein>
    <recommendedName>
        <fullName evidence="1">F-box domain-containing protein</fullName>
    </recommendedName>
</protein>